<reference evidence="2 3" key="1">
    <citation type="journal article" date="2015" name="Stand. Genomic Sci.">
        <title>Genomic Encyclopedia of Bacterial and Archaeal Type Strains, Phase III: the genomes of soil and plant-associated and newly described type strains.</title>
        <authorList>
            <person name="Whitman W.B."/>
            <person name="Woyke T."/>
            <person name="Klenk H.P."/>
            <person name="Zhou Y."/>
            <person name="Lilburn T.G."/>
            <person name="Beck B.J."/>
            <person name="De Vos P."/>
            <person name="Vandamme P."/>
            <person name="Eisen J.A."/>
            <person name="Garrity G."/>
            <person name="Hugenholtz P."/>
            <person name="Kyrpides N.C."/>
        </authorList>
    </citation>
    <scope>NUCLEOTIDE SEQUENCE [LARGE SCALE GENOMIC DNA]</scope>
    <source>
        <strain evidence="2 3">VKM Ac-2538</strain>
    </source>
</reference>
<evidence type="ECO:0000313" key="2">
    <source>
        <dbReference type="EMBL" id="TCO16800.1"/>
    </source>
</evidence>
<dbReference type="EMBL" id="SLWM01000016">
    <property type="protein sequence ID" value="TCO16800.1"/>
    <property type="molecule type" value="Genomic_DNA"/>
</dbReference>
<name>A0ABY2BD49_9ACTN</name>
<feature type="compositionally biased region" description="Basic and acidic residues" evidence="1">
    <location>
        <begin position="8"/>
        <end position="17"/>
    </location>
</feature>
<protein>
    <submittedName>
        <fullName evidence="2">Uncharacterized protein</fullName>
    </submittedName>
</protein>
<accession>A0ABY2BD49</accession>
<sequence>MNTTWSERTGEWADEPNRSLNSAEDLPFQVEGQVFVAVSTFLLRTSRQSAWCRRQTTQKSFPSGSAIQKWSSEPFCSTSPITVAPAATSRSTSPLIRLSLNSWG</sequence>
<evidence type="ECO:0000256" key="1">
    <source>
        <dbReference type="SAM" id="MobiDB-lite"/>
    </source>
</evidence>
<comment type="caution">
    <text evidence="2">The sequence shown here is derived from an EMBL/GenBank/DDBJ whole genome shotgun (WGS) entry which is preliminary data.</text>
</comment>
<organism evidence="2 3">
    <name type="scientific">Kribbella orskensis</name>
    <dbReference type="NCBI Taxonomy" id="2512216"/>
    <lineage>
        <taxon>Bacteria</taxon>
        <taxon>Bacillati</taxon>
        <taxon>Actinomycetota</taxon>
        <taxon>Actinomycetes</taxon>
        <taxon>Propionibacteriales</taxon>
        <taxon>Kribbellaceae</taxon>
        <taxon>Kribbella</taxon>
    </lineage>
</organism>
<gene>
    <name evidence="2" type="ORF">EV644_116174</name>
</gene>
<keyword evidence="3" id="KW-1185">Reference proteome</keyword>
<dbReference type="Proteomes" id="UP000295818">
    <property type="component" value="Unassembled WGS sequence"/>
</dbReference>
<proteinExistence type="predicted"/>
<feature type="region of interest" description="Disordered" evidence="1">
    <location>
        <begin position="1"/>
        <end position="20"/>
    </location>
</feature>
<evidence type="ECO:0000313" key="3">
    <source>
        <dbReference type="Proteomes" id="UP000295818"/>
    </source>
</evidence>